<reference evidence="2" key="1">
    <citation type="submission" date="2021-05" db="EMBL/GenBank/DDBJ databases">
        <title>Comparative genomics of three Colletotrichum scovillei strains and genetic complementation revealed genes involved fungal growth and virulence on chili pepper.</title>
        <authorList>
            <person name="Hsieh D.-K."/>
            <person name="Chuang S.-C."/>
            <person name="Chen C.-Y."/>
            <person name="Chao Y.-T."/>
            <person name="Lu M.-Y.J."/>
            <person name="Lee M.-H."/>
            <person name="Shih M.-C."/>
        </authorList>
    </citation>
    <scope>NUCLEOTIDE SEQUENCE</scope>
    <source>
        <strain evidence="2">Coll-153</strain>
    </source>
</reference>
<gene>
    <name evidence="2" type="ORF">JMJ77_006391</name>
</gene>
<organism evidence="2 3">
    <name type="scientific">Colletotrichum scovillei</name>
    <dbReference type="NCBI Taxonomy" id="1209932"/>
    <lineage>
        <taxon>Eukaryota</taxon>
        <taxon>Fungi</taxon>
        <taxon>Dikarya</taxon>
        <taxon>Ascomycota</taxon>
        <taxon>Pezizomycotina</taxon>
        <taxon>Sordariomycetes</taxon>
        <taxon>Hypocreomycetidae</taxon>
        <taxon>Glomerellales</taxon>
        <taxon>Glomerellaceae</taxon>
        <taxon>Colletotrichum</taxon>
        <taxon>Colletotrichum acutatum species complex</taxon>
    </lineage>
</organism>
<dbReference type="Proteomes" id="UP000699042">
    <property type="component" value="Unassembled WGS sequence"/>
</dbReference>
<proteinExistence type="predicted"/>
<evidence type="ECO:0000313" key="2">
    <source>
        <dbReference type="EMBL" id="KAG7059022.1"/>
    </source>
</evidence>
<dbReference type="AlphaFoldDB" id="A0A9P7UJJ8"/>
<feature type="signal peptide" evidence="1">
    <location>
        <begin position="1"/>
        <end position="16"/>
    </location>
</feature>
<keyword evidence="1" id="KW-0732">Signal</keyword>
<name>A0A9P7UJJ8_9PEZI</name>
<comment type="caution">
    <text evidence="2">The sequence shown here is derived from an EMBL/GenBank/DDBJ whole genome shotgun (WGS) entry which is preliminary data.</text>
</comment>
<accession>A0A9P7UJJ8</accession>
<feature type="chain" id="PRO_5040246240" evidence="1">
    <location>
        <begin position="17"/>
        <end position="49"/>
    </location>
</feature>
<keyword evidence="3" id="KW-1185">Reference proteome</keyword>
<sequence>MKFIQVFAIFASMAIAAPLAQEARTEAAAGLEARQGCQWDPTKPLGGCP</sequence>
<protein>
    <submittedName>
        <fullName evidence="2">Uncharacterized protein</fullName>
    </submittedName>
</protein>
<evidence type="ECO:0000313" key="3">
    <source>
        <dbReference type="Proteomes" id="UP000699042"/>
    </source>
</evidence>
<evidence type="ECO:0000256" key="1">
    <source>
        <dbReference type="SAM" id="SignalP"/>
    </source>
</evidence>
<dbReference type="EMBL" id="JAESDN010000001">
    <property type="protein sequence ID" value="KAG7059022.1"/>
    <property type="molecule type" value="Genomic_DNA"/>
</dbReference>